<comment type="caution">
    <text evidence="3">The sequence shown here is derived from an EMBL/GenBank/DDBJ whole genome shotgun (WGS) entry which is preliminary data.</text>
</comment>
<gene>
    <name evidence="3" type="ORF">I2492_19580</name>
    <name evidence="2" type="ORF">I2493_19570</name>
</gene>
<protein>
    <submittedName>
        <fullName evidence="3">Helix-turn-helix transcriptional regulator</fullName>
    </submittedName>
</protein>
<reference evidence="3 5" key="1">
    <citation type="submission" date="2020-11" db="EMBL/GenBank/DDBJ databases">
        <title>Insectihabitans protaetiae gen. nov. sp. nov. and Insectihabitans allomyrinae sp. nov., isolated from larvae of Protaetia brevitarsis seulensis and Allomyrina dichotoma, respectively.</title>
        <authorList>
            <person name="Lee S.D."/>
            <person name="Byeon Y.-S."/>
            <person name="Kim S.-M."/>
            <person name="Yang H.L."/>
            <person name="Kim I.S."/>
        </authorList>
    </citation>
    <scope>NUCLEOTIDE SEQUENCE</scope>
    <source>
        <strain evidence="3">CWB-B4</strain>
        <strain evidence="2 5">CWB-B43</strain>
    </source>
</reference>
<evidence type="ECO:0000313" key="5">
    <source>
        <dbReference type="Proteomes" id="UP001296969"/>
    </source>
</evidence>
<dbReference type="InterPro" id="IPR001387">
    <property type="entry name" value="Cro/C1-type_HTH"/>
</dbReference>
<proteinExistence type="predicted"/>
<dbReference type="InterPro" id="IPR010982">
    <property type="entry name" value="Lambda_DNA-bd_dom_sf"/>
</dbReference>
<dbReference type="Gene3D" id="1.10.260.40">
    <property type="entry name" value="lambda repressor-like DNA-binding domains"/>
    <property type="match status" value="1"/>
</dbReference>
<dbReference type="CDD" id="cd00093">
    <property type="entry name" value="HTH_XRE"/>
    <property type="match status" value="1"/>
</dbReference>
<dbReference type="GO" id="GO:0003677">
    <property type="term" value="F:DNA binding"/>
    <property type="evidence" value="ECO:0007669"/>
    <property type="project" value="InterPro"/>
</dbReference>
<dbReference type="RefSeq" id="WP_228399535.1">
    <property type="nucleotide sequence ID" value="NZ_JADRCP010000022.1"/>
</dbReference>
<accession>A0A9D7AM72</accession>
<dbReference type="EMBL" id="JADRCQ010000021">
    <property type="protein sequence ID" value="MBK5075197.1"/>
    <property type="molecule type" value="Genomic_DNA"/>
</dbReference>
<dbReference type="Proteomes" id="UP000807542">
    <property type="component" value="Unassembled WGS sequence"/>
</dbReference>
<dbReference type="Pfam" id="PF01381">
    <property type="entry name" value="HTH_3"/>
    <property type="match status" value="1"/>
</dbReference>
<dbReference type="SUPFAM" id="SSF47413">
    <property type="entry name" value="lambda repressor-like DNA-binding domains"/>
    <property type="match status" value="1"/>
</dbReference>
<evidence type="ECO:0000259" key="1">
    <source>
        <dbReference type="PROSITE" id="PS50943"/>
    </source>
</evidence>
<dbReference type="AlphaFoldDB" id="A0A9D7AM72"/>
<name>A0A9D7AM72_9GAMM</name>
<evidence type="ECO:0000313" key="4">
    <source>
        <dbReference type="Proteomes" id="UP000807542"/>
    </source>
</evidence>
<evidence type="ECO:0000313" key="2">
    <source>
        <dbReference type="EMBL" id="MBK5075197.1"/>
    </source>
</evidence>
<dbReference type="Proteomes" id="UP001296969">
    <property type="component" value="Unassembled WGS sequence"/>
</dbReference>
<organism evidence="3 4">
    <name type="scientific">Limnobaculum xujianqingii</name>
    <dbReference type="NCBI Taxonomy" id="2738837"/>
    <lineage>
        <taxon>Bacteria</taxon>
        <taxon>Pseudomonadati</taxon>
        <taxon>Pseudomonadota</taxon>
        <taxon>Gammaproteobacteria</taxon>
        <taxon>Enterobacterales</taxon>
        <taxon>Budviciaceae</taxon>
        <taxon>Limnobaculum</taxon>
    </lineage>
</organism>
<keyword evidence="5" id="KW-1185">Reference proteome</keyword>
<feature type="domain" description="HTH cro/C1-type" evidence="1">
    <location>
        <begin position="5"/>
        <end position="59"/>
    </location>
</feature>
<dbReference type="SMART" id="SM00530">
    <property type="entry name" value="HTH_XRE"/>
    <property type="match status" value="1"/>
</dbReference>
<dbReference type="PROSITE" id="PS50943">
    <property type="entry name" value="HTH_CROC1"/>
    <property type="match status" value="1"/>
</dbReference>
<evidence type="ECO:0000313" key="3">
    <source>
        <dbReference type="EMBL" id="MBK5178509.1"/>
    </source>
</evidence>
<dbReference type="EMBL" id="JADRCP010000022">
    <property type="protein sequence ID" value="MBK5178509.1"/>
    <property type="molecule type" value="Genomic_DNA"/>
</dbReference>
<sequence length="74" mass="8098">MQTPLRQIRKSKGLTLSEVAIATNIDVGNLSRIERGTQVTSLDKAEAISRFFDGEVTEMEILYPKKNSSSGKAA</sequence>